<name>A0A8H9IHF1_9ALTE</name>
<protein>
    <submittedName>
        <fullName evidence="1">Uncharacterized protein</fullName>
    </submittedName>
</protein>
<sequence>MSTIDEEMLIHEPSTSNWLRQQIEASKSRDPVDALTDAELLVEILALRLRLVEKQYSQSHQTSFKGI</sequence>
<gene>
    <name evidence="1" type="ORF">GCM10011274_45790</name>
</gene>
<evidence type="ECO:0000313" key="2">
    <source>
        <dbReference type="Proteomes" id="UP000622604"/>
    </source>
</evidence>
<organism evidence="1 2">
    <name type="scientific">Paraglaciecola chathamensis</name>
    <dbReference type="NCBI Taxonomy" id="368405"/>
    <lineage>
        <taxon>Bacteria</taxon>
        <taxon>Pseudomonadati</taxon>
        <taxon>Pseudomonadota</taxon>
        <taxon>Gammaproteobacteria</taxon>
        <taxon>Alteromonadales</taxon>
        <taxon>Alteromonadaceae</taxon>
        <taxon>Paraglaciecola</taxon>
    </lineage>
</organism>
<dbReference type="Proteomes" id="UP000622604">
    <property type="component" value="Unassembled WGS sequence"/>
</dbReference>
<reference evidence="1" key="1">
    <citation type="journal article" date="2014" name="Int. J. Syst. Evol. Microbiol.">
        <title>Complete genome sequence of Corynebacterium casei LMG S-19264T (=DSM 44701T), isolated from a smear-ripened cheese.</title>
        <authorList>
            <consortium name="US DOE Joint Genome Institute (JGI-PGF)"/>
            <person name="Walter F."/>
            <person name="Albersmeier A."/>
            <person name="Kalinowski J."/>
            <person name="Ruckert C."/>
        </authorList>
    </citation>
    <scope>NUCLEOTIDE SEQUENCE</scope>
    <source>
        <strain evidence="1">KCTC 32337</strain>
    </source>
</reference>
<reference evidence="1" key="2">
    <citation type="submission" date="2020-09" db="EMBL/GenBank/DDBJ databases">
        <authorList>
            <person name="Sun Q."/>
            <person name="Kim S."/>
        </authorList>
    </citation>
    <scope>NUCLEOTIDE SEQUENCE</scope>
    <source>
        <strain evidence="1">KCTC 32337</strain>
    </source>
</reference>
<accession>A0A8H9IHF1</accession>
<comment type="caution">
    <text evidence="1">The sequence shown here is derived from an EMBL/GenBank/DDBJ whole genome shotgun (WGS) entry which is preliminary data.</text>
</comment>
<dbReference type="EMBL" id="BMZC01000023">
    <property type="protein sequence ID" value="GGZ83023.1"/>
    <property type="molecule type" value="Genomic_DNA"/>
</dbReference>
<dbReference type="AlphaFoldDB" id="A0A8H9IHF1"/>
<proteinExistence type="predicted"/>
<evidence type="ECO:0000313" key="1">
    <source>
        <dbReference type="EMBL" id="GGZ83023.1"/>
    </source>
</evidence>